<accession>A0A941AN54</accession>
<gene>
    <name evidence="6" type="ORF">J7W16_02295</name>
</gene>
<comment type="similarity">
    <text evidence="1">Belongs to the ABC transporter superfamily.</text>
</comment>
<proteinExistence type="inferred from homology"/>
<dbReference type="Proteomes" id="UP000678228">
    <property type="component" value="Unassembled WGS sequence"/>
</dbReference>
<dbReference type="RefSeq" id="WP_210595395.1">
    <property type="nucleotide sequence ID" value="NZ_JAGKSQ010000001.1"/>
</dbReference>
<dbReference type="AlphaFoldDB" id="A0A941AN54"/>
<reference evidence="6" key="1">
    <citation type="submission" date="2021-03" db="EMBL/GenBank/DDBJ databases">
        <title>Bacillus suaedae sp. nov., isolated from Suaeda aralocaspica.</title>
        <authorList>
            <person name="Lei R.F.R."/>
        </authorList>
    </citation>
    <scope>NUCLEOTIDE SEQUENCE</scope>
    <source>
        <strain evidence="6">YZJH907-2</strain>
    </source>
</reference>
<dbReference type="GO" id="GO:0005524">
    <property type="term" value="F:ATP binding"/>
    <property type="evidence" value="ECO:0007669"/>
    <property type="project" value="UniProtKB-KW"/>
</dbReference>
<dbReference type="PANTHER" id="PTHR24220">
    <property type="entry name" value="IMPORT ATP-BINDING PROTEIN"/>
    <property type="match status" value="1"/>
</dbReference>
<comment type="caution">
    <text evidence="6">The sequence shown here is derived from an EMBL/GenBank/DDBJ whole genome shotgun (WGS) entry which is preliminary data.</text>
</comment>
<keyword evidence="7" id="KW-1185">Reference proteome</keyword>
<dbReference type="InterPro" id="IPR017911">
    <property type="entry name" value="MacB-like_ATP-bd"/>
</dbReference>
<keyword evidence="4 6" id="KW-0067">ATP-binding</keyword>
<sequence>MIKVDNISFSYQIGKGSSEQEIPVLNNNSFVVHEGEMVSIVGRSGSGKSTLLSLLAGFIHASEGSILYGNKDVTQLSEKEWAAFRLDHIGFVFQNFQLITSATVFENIEMPLILKGVKKKERKEKVDALLTEVGLENHRNHYPNELSGGQQQRVGIARAIITNPRFVLADEPTGSLDTATEREVLALLKKLNKERNMTFLMITHDEEVAMIADRTLVLEDGELITGGNRHAI</sequence>
<dbReference type="InterPro" id="IPR015854">
    <property type="entry name" value="ABC_transpr_LolD-like"/>
</dbReference>
<evidence type="ECO:0000256" key="4">
    <source>
        <dbReference type="ARBA" id="ARBA00022840"/>
    </source>
</evidence>
<dbReference type="GO" id="GO:0016887">
    <property type="term" value="F:ATP hydrolysis activity"/>
    <property type="evidence" value="ECO:0007669"/>
    <property type="project" value="InterPro"/>
</dbReference>
<evidence type="ECO:0000256" key="2">
    <source>
        <dbReference type="ARBA" id="ARBA00022448"/>
    </source>
</evidence>
<feature type="domain" description="ABC transporter" evidence="5">
    <location>
        <begin position="2"/>
        <end position="232"/>
    </location>
</feature>
<evidence type="ECO:0000313" key="7">
    <source>
        <dbReference type="Proteomes" id="UP000678228"/>
    </source>
</evidence>
<dbReference type="GO" id="GO:0022857">
    <property type="term" value="F:transmembrane transporter activity"/>
    <property type="evidence" value="ECO:0007669"/>
    <property type="project" value="TreeGrafter"/>
</dbReference>
<organism evidence="6 7">
    <name type="scientific">Halalkalibacter suaedae</name>
    <dbReference type="NCBI Taxonomy" id="2822140"/>
    <lineage>
        <taxon>Bacteria</taxon>
        <taxon>Bacillati</taxon>
        <taxon>Bacillota</taxon>
        <taxon>Bacilli</taxon>
        <taxon>Bacillales</taxon>
        <taxon>Bacillaceae</taxon>
        <taxon>Halalkalibacter</taxon>
    </lineage>
</organism>
<dbReference type="PROSITE" id="PS00211">
    <property type="entry name" value="ABC_TRANSPORTER_1"/>
    <property type="match status" value="1"/>
</dbReference>
<dbReference type="SMART" id="SM00382">
    <property type="entry name" value="AAA"/>
    <property type="match status" value="1"/>
</dbReference>
<dbReference type="PROSITE" id="PS50893">
    <property type="entry name" value="ABC_TRANSPORTER_2"/>
    <property type="match status" value="1"/>
</dbReference>
<dbReference type="PANTHER" id="PTHR24220:SF648">
    <property type="entry name" value="ABC TRANSPORTER ATP-BINDING PROTEIN YTRE"/>
    <property type="match status" value="1"/>
</dbReference>
<dbReference type="FunFam" id="3.40.50.300:FF:000032">
    <property type="entry name" value="Export ABC transporter ATP-binding protein"/>
    <property type="match status" value="1"/>
</dbReference>
<evidence type="ECO:0000256" key="1">
    <source>
        <dbReference type="ARBA" id="ARBA00005417"/>
    </source>
</evidence>
<dbReference type="InterPro" id="IPR017871">
    <property type="entry name" value="ABC_transporter-like_CS"/>
</dbReference>
<dbReference type="EMBL" id="JAGKSQ010000001">
    <property type="protein sequence ID" value="MBP3949947.1"/>
    <property type="molecule type" value="Genomic_DNA"/>
</dbReference>
<dbReference type="InterPro" id="IPR027417">
    <property type="entry name" value="P-loop_NTPase"/>
</dbReference>
<dbReference type="Pfam" id="PF00005">
    <property type="entry name" value="ABC_tran"/>
    <property type="match status" value="1"/>
</dbReference>
<dbReference type="GO" id="GO:0005886">
    <property type="term" value="C:plasma membrane"/>
    <property type="evidence" value="ECO:0007669"/>
    <property type="project" value="TreeGrafter"/>
</dbReference>
<protein>
    <submittedName>
        <fullName evidence="6">ABC transporter ATP-binding protein</fullName>
    </submittedName>
</protein>
<evidence type="ECO:0000313" key="6">
    <source>
        <dbReference type="EMBL" id="MBP3949947.1"/>
    </source>
</evidence>
<evidence type="ECO:0000256" key="3">
    <source>
        <dbReference type="ARBA" id="ARBA00022741"/>
    </source>
</evidence>
<dbReference type="InterPro" id="IPR003439">
    <property type="entry name" value="ABC_transporter-like_ATP-bd"/>
</dbReference>
<dbReference type="SUPFAM" id="SSF52540">
    <property type="entry name" value="P-loop containing nucleoside triphosphate hydrolases"/>
    <property type="match status" value="1"/>
</dbReference>
<dbReference type="CDD" id="cd03255">
    <property type="entry name" value="ABC_MJ0796_LolCDE_FtsE"/>
    <property type="match status" value="1"/>
</dbReference>
<dbReference type="Gene3D" id="3.40.50.300">
    <property type="entry name" value="P-loop containing nucleotide triphosphate hydrolases"/>
    <property type="match status" value="1"/>
</dbReference>
<dbReference type="GO" id="GO:0098796">
    <property type="term" value="C:membrane protein complex"/>
    <property type="evidence" value="ECO:0007669"/>
    <property type="project" value="UniProtKB-ARBA"/>
</dbReference>
<keyword evidence="2" id="KW-0813">Transport</keyword>
<evidence type="ECO:0000259" key="5">
    <source>
        <dbReference type="PROSITE" id="PS50893"/>
    </source>
</evidence>
<dbReference type="InterPro" id="IPR003593">
    <property type="entry name" value="AAA+_ATPase"/>
</dbReference>
<keyword evidence="3" id="KW-0547">Nucleotide-binding</keyword>
<name>A0A941AN54_9BACI</name>